<name>A0A1V2AC44_9BACI</name>
<comment type="catalytic activity">
    <reaction evidence="9 10">
        <text>RNA(n) + a ribonucleoside 5'-triphosphate = RNA(n+1) + diphosphate</text>
        <dbReference type="Rhea" id="RHEA:21248"/>
        <dbReference type="Rhea" id="RHEA-COMP:14527"/>
        <dbReference type="Rhea" id="RHEA-COMP:17342"/>
        <dbReference type="ChEBI" id="CHEBI:33019"/>
        <dbReference type="ChEBI" id="CHEBI:61557"/>
        <dbReference type="ChEBI" id="CHEBI:140395"/>
        <dbReference type="EC" id="2.7.7.6"/>
    </reaction>
</comment>
<dbReference type="PANTHER" id="PTHR34476">
    <property type="entry name" value="DNA-DIRECTED RNA POLYMERASE SUBUNIT OMEGA"/>
    <property type="match status" value="1"/>
</dbReference>
<comment type="caution">
    <text evidence="11">The sequence shown here is derived from an EMBL/GenBank/DDBJ whole genome shotgun (WGS) entry which is preliminary data.</text>
</comment>
<comment type="subunit">
    <text evidence="10">The RNAP catalytic core consists of 2 alpha, 1 beta, 1 beta' and 1 omega subunit. When a sigma factor is associated with the core the holoenzyme is formed, which can initiate transcription.</text>
</comment>
<dbReference type="EC" id="2.7.7.6" evidence="2 10"/>
<evidence type="ECO:0000313" key="11">
    <source>
        <dbReference type="EMBL" id="OMP68549.1"/>
    </source>
</evidence>
<evidence type="ECO:0000256" key="2">
    <source>
        <dbReference type="ARBA" id="ARBA00012418"/>
    </source>
</evidence>
<dbReference type="Proteomes" id="UP000188613">
    <property type="component" value="Unassembled WGS sequence"/>
</dbReference>
<keyword evidence="6 10" id="KW-0548">Nucleotidyltransferase</keyword>
<sequence length="75" mass="8609">MLYPSIDNLLTKIDSKYSLVSVAAKRARFMQENKGTEALSSYRSHKFVGKALEEIYADELVMKKKDLNETYSDEV</sequence>
<evidence type="ECO:0000256" key="9">
    <source>
        <dbReference type="ARBA" id="ARBA00048552"/>
    </source>
</evidence>
<dbReference type="GO" id="GO:0003677">
    <property type="term" value="F:DNA binding"/>
    <property type="evidence" value="ECO:0007669"/>
    <property type="project" value="UniProtKB-UniRule"/>
</dbReference>
<keyword evidence="5 10" id="KW-0808">Transferase</keyword>
<comment type="similarity">
    <text evidence="1 10">Belongs to the RNA polymerase subunit omega family.</text>
</comment>
<dbReference type="GO" id="GO:0006351">
    <property type="term" value="P:DNA-templated transcription"/>
    <property type="evidence" value="ECO:0007669"/>
    <property type="project" value="UniProtKB-UniRule"/>
</dbReference>
<dbReference type="GO" id="GO:0003899">
    <property type="term" value="F:DNA-directed RNA polymerase activity"/>
    <property type="evidence" value="ECO:0007669"/>
    <property type="project" value="UniProtKB-UniRule"/>
</dbReference>
<dbReference type="PANTHER" id="PTHR34476:SF1">
    <property type="entry name" value="DNA-DIRECTED RNA POLYMERASE SUBUNIT OMEGA"/>
    <property type="match status" value="1"/>
</dbReference>
<evidence type="ECO:0000256" key="1">
    <source>
        <dbReference type="ARBA" id="ARBA00006711"/>
    </source>
</evidence>
<evidence type="ECO:0000256" key="4">
    <source>
        <dbReference type="ARBA" id="ARBA00022478"/>
    </source>
</evidence>
<dbReference type="AlphaFoldDB" id="A0A1V2AC44"/>
<dbReference type="RefSeq" id="WP_076762908.1">
    <property type="nucleotide sequence ID" value="NZ_MSFI01000001.1"/>
</dbReference>
<accession>A0A1V2AC44</accession>
<evidence type="ECO:0000256" key="6">
    <source>
        <dbReference type="ARBA" id="ARBA00022695"/>
    </source>
</evidence>
<dbReference type="Gene3D" id="3.90.940.10">
    <property type="match status" value="1"/>
</dbReference>
<dbReference type="HAMAP" id="MF_00366">
    <property type="entry name" value="RNApol_bact_RpoZ"/>
    <property type="match status" value="1"/>
</dbReference>
<dbReference type="NCBIfam" id="TIGR00690">
    <property type="entry name" value="rpoZ"/>
    <property type="match status" value="1"/>
</dbReference>
<dbReference type="Pfam" id="PF01192">
    <property type="entry name" value="RNA_pol_Rpb6"/>
    <property type="match status" value="1"/>
</dbReference>
<dbReference type="GO" id="GO:0000428">
    <property type="term" value="C:DNA-directed RNA polymerase complex"/>
    <property type="evidence" value="ECO:0007669"/>
    <property type="project" value="UniProtKB-KW"/>
</dbReference>
<evidence type="ECO:0000256" key="7">
    <source>
        <dbReference type="ARBA" id="ARBA00023163"/>
    </source>
</evidence>
<keyword evidence="7 10" id="KW-0804">Transcription</keyword>
<dbReference type="OrthoDB" id="9815459at2"/>
<protein>
    <recommendedName>
        <fullName evidence="3 10">DNA-directed RNA polymerase subunit omega</fullName>
        <shortName evidence="10">RNAP omega subunit</shortName>
        <ecNumber evidence="2 10">2.7.7.6</ecNumber>
    </recommendedName>
    <alternativeName>
        <fullName evidence="10">RNA polymerase omega subunit</fullName>
    </alternativeName>
    <alternativeName>
        <fullName evidence="8 10">Transcriptase subunit omega</fullName>
    </alternativeName>
</protein>
<reference evidence="11 12" key="1">
    <citation type="submission" date="2016-12" db="EMBL/GenBank/DDBJ databases">
        <title>Domibacillus sp. SAB 38T whole genome sequencing.</title>
        <authorList>
            <person name="Verma A."/>
            <person name="Ojha A.K."/>
            <person name="Krishnamurthi S."/>
        </authorList>
    </citation>
    <scope>NUCLEOTIDE SEQUENCE [LARGE SCALE GENOMIC DNA]</scope>
    <source>
        <strain evidence="11 12">SAB 38</strain>
    </source>
</reference>
<evidence type="ECO:0000256" key="10">
    <source>
        <dbReference type="HAMAP-Rule" id="MF_00366"/>
    </source>
</evidence>
<dbReference type="InterPro" id="IPR036161">
    <property type="entry name" value="RPB6/omega-like_sf"/>
</dbReference>
<gene>
    <name evidence="10" type="primary">rpoZ</name>
    <name evidence="11" type="ORF">BTO28_00440</name>
</gene>
<comment type="function">
    <text evidence="10">Promotes RNA polymerase assembly. Latches the N- and C-terminal regions of the beta' subunit thereby facilitating its interaction with the beta and alpha subunits.</text>
</comment>
<keyword evidence="12" id="KW-1185">Reference proteome</keyword>
<dbReference type="SUPFAM" id="SSF63562">
    <property type="entry name" value="RPB6/omega subunit-like"/>
    <property type="match status" value="1"/>
</dbReference>
<dbReference type="EMBL" id="MSFI01000001">
    <property type="protein sequence ID" value="OMP68549.1"/>
    <property type="molecule type" value="Genomic_DNA"/>
</dbReference>
<organism evidence="11 12">
    <name type="scientific">Domibacillus epiphyticus</name>
    <dbReference type="NCBI Taxonomy" id="1714355"/>
    <lineage>
        <taxon>Bacteria</taxon>
        <taxon>Bacillati</taxon>
        <taxon>Bacillota</taxon>
        <taxon>Bacilli</taxon>
        <taxon>Bacillales</taxon>
        <taxon>Bacillaceae</taxon>
        <taxon>Domibacillus</taxon>
    </lineage>
</organism>
<dbReference type="STRING" id="1714355.BTO28_00440"/>
<evidence type="ECO:0000256" key="8">
    <source>
        <dbReference type="ARBA" id="ARBA00029924"/>
    </source>
</evidence>
<keyword evidence="4 10" id="KW-0240">DNA-directed RNA polymerase</keyword>
<dbReference type="InterPro" id="IPR003716">
    <property type="entry name" value="DNA-dir_RNA_pol_omega"/>
</dbReference>
<proteinExistence type="inferred from homology"/>
<evidence type="ECO:0000256" key="3">
    <source>
        <dbReference type="ARBA" id="ARBA00013725"/>
    </source>
</evidence>
<evidence type="ECO:0000313" key="12">
    <source>
        <dbReference type="Proteomes" id="UP000188613"/>
    </source>
</evidence>
<dbReference type="SMART" id="SM01409">
    <property type="entry name" value="RNA_pol_Rpb6"/>
    <property type="match status" value="1"/>
</dbReference>
<evidence type="ECO:0000256" key="5">
    <source>
        <dbReference type="ARBA" id="ARBA00022679"/>
    </source>
</evidence>
<dbReference type="InterPro" id="IPR006110">
    <property type="entry name" value="Pol_omega/Rpo6/RPB6"/>
</dbReference>